<dbReference type="PROSITE" id="PS51077">
    <property type="entry name" value="HTH_ICLR"/>
    <property type="match status" value="1"/>
</dbReference>
<evidence type="ECO:0000313" key="7">
    <source>
        <dbReference type="Proteomes" id="UP001149009"/>
    </source>
</evidence>
<dbReference type="Proteomes" id="UP001149009">
    <property type="component" value="Unassembled WGS sequence"/>
</dbReference>
<organism evidence="6 7">
    <name type="scientific">Chelativorans petroleitrophicus</name>
    <dbReference type="NCBI Taxonomy" id="2975484"/>
    <lineage>
        <taxon>Bacteria</taxon>
        <taxon>Pseudomonadati</taxon>
        <taxon>Pseudomonadota</taxon>
        <taxon>Alphaproteobacteria</taxon>
        <taxon>Hyphomicrobiales</taxon>
        <taxon>Phyllobacteriaceae</taxon>
        <taxon>Chelativorans</taxon>
    </lineage>
</organism>
<protein>
    <submittedName>
        <fullName evidence="6">IclR family transcriptional regulator</fullName>
    </submittedName>
</protein>
<reference evidence="6" key="1">
    <citation type="submission" date="2022-08" db="EMBL/GenBank/DDBJ databases">
        <title>Chelativorans sichuanense sp. nov., a paraffin oil-degrading bacterium isolated from a mixture of oil-based drill cuttings and paddy soil.</title>
        <authorList>
            <person name="Yu J."/>
            <person name="Liu H."/>
            <person name="Chen Q."/>
        </authorList>
    </citation>
    <scope>NUCLEOTIDE SEQUENCE</scope>
    <source>
        <strain evidence="6">SCAU 2101</strain>
    </source>
</reference>
<dbReference type="PANTHER" id="PTHR30136">
    <property type="entry name" value="HELIX-TURN-HELIX TRANSCRIPTIONAL REGULATOR, ICLR FAMILY"/>
    <property type="match status" value="1"/>
</dbReference>
<dbReference type="InterPro" id="IPR050707">
    <property type="entry name" value="HTH_MetabolicPath_Reg"/>
</dbReference>
<dbReference type="PROSITE" id="PS51078">
    <property type="entry name" value="ICLR_ED"/>
    <property type="match status" value="1"/>
</dbReference>
<evidence type="ECO:0000256" key="1">
    <source>
        <dbReference type="ARBA" id="ARBA00023015"/>
    </source>
</evidence>
<feature type="domain" description="IclR-ED" evidence="5">
    <location>
        <begin position="77"/>
        <end position="261"/>
    </location>
</feature>
<keyword evidence="1" id="KW-0805">Transcription regulation</keyword>
<evidence type="ECO:0000259" key="4">
    <source>
        <dbReference type="PROSITE" id="PS51077"/>
    </source>
</evidence>
<evidence type="ECO:0000256" key="2">
    <source>
        <dbReference type="ARBA" id="ARBA00023125"/>
    </source>
</evidence>
<dbReference type="InterPro" id="IPR014757">
    <property type="entry name" value="Tscrpt_reg_IclR_C"/>
</dbReference>
<keyword evidence="7" id="KW-1185">Reference proteome</keyword>
<comment type="caution">
    <text evidence="6">The sequence shown here is derived from an EMBL/GenBank/DDBJ whole genome shotgun (WGS) entry which is preliminary data.</text>
</comment>
<dbReference type="AlphaFoldDB" id="A0A9X2X8N2"/>
<keyword evidence="3" id="KW-0804">Transcription</keyword>
<dbReference type="SMART" id="SM00346">
    <property type="entry name" value="HTH_ICLR"/>
    <property type="match status" value="1"/>
</dbReference>
<dbReference type="Gene3D" id="1.10.10.10">
    <property type="entry name" value="Winged helix-like DNA-binding domain superfamily/Winged helix DNA-binding domain"/>
    <property type="match status" value="1"/>
</dbReference>
<name>A0A9X2X8N2_9HYPH</name>
<dbReference type="Gene3D" id="3.30.450.40">
    <property type="match status" value="1"/>
</dbReference>
<feature type="domain" description="HTH iclR-type" evidence="4">
    <location>
        <begin position="14"/>
        <end position="76"/>
    </location>
</feature>
<dbReference type="GO" id="GO:0003700">
    <property type="term" value="F:DNA-binding transcription factor activity"/>
    <property type="evidence" value="ECO:0007669"/>
    <property type="project" value="TreeGrafter"/>
</dbReference>
<dbReference type="RefSeq" id="WP_261515319.1">
    <property type="nucleotide sequence ID" value="NZ_JAODNV010000009.1"/>
</dbReference>
<accession>A0A9X2X8N2</accession>
<dbReference type="InterPro" id="IPR036388">
    <property type="entry name" value="WH-like_DNA-bd_sf"/>
</dbReference>
<proteinExistence type="predicted"/>
<dbReference type="GO" id="GO:0003677">
    <property type="term" value="F:DNA binding"/>
    <property type="evidence" value="ECO:0007669"/>
    <property type="project" value="UniProtKB-KW"/>
</dbReference>
<dbReference type="GO" id="GO:0045892">
    <property type="term" value="P:negative regulation of DNA-templated transcription"/>
    <property type="evidence" value="ECO:0007669"/>
    <property type="project" value="TreeGrafter"/>
</dbReference>
<dbReference type="PANTHER" id="PTHR30136:SF35">
    <property type="entry name" value="HTH-TYPE TRANSCRIPTIONAL REGULATOR RV1719"/>
    <property type="match status" value="1"/>
</dbReference>
<dbReference type="Pfam" id="PF09339">
    <property type="entry name" value="HTH_IclR"/>
    <property type="match status" value="1"/>
</dbReference>
<evidence type="ECO:0000256" key="3">
    <source>
        <dbReference type="ARBA" id="ARBA00023163"/>
    </source>
</evidence>
<gene>
    <name evidence="6" type="ORF">NYR54_09095</name>
</gene>
<dbReference type="SUPFAM" id="SSF46785">
    <property type="entry name" value="Winged helix' DNA-binding domain"/>
    <property type="match status" value="1"/>
</dbReference>
<dbReference type="Pfam" id="PF01614">
    <property type="entry name" value="IclR_C"/>
    <property type="match status" value="1"/>
</dbReference>
<evidence type="ECO:0000259" key="5">
    <source>
        <dbReference type="PROSITE" id="PS51078"/>
    </source>
</evidence>
<dbReference type="InterPro" id="IPR036390">
    <property type="entry name" value="WH_DNA-bd_sf"/>
</dbReference>
<dbReference type="SUPFAM" id="SSF55781">
    <property type="entry name" value="GAF domain-like"/>
    <property type="match status" value="1"/>
</dbReference>
<keyword evidence="2" id="KW-0238">DNA-binding</keyword>
<sequence>MGETTNEAPAKHTIPVIDRMMDVLGELEHSNGTGLTIRELTSRLRLPRTTVYRILNTLQRHEIVRRDDAGTYTLGRRLLTLAAQVASRASEIDVGAIAQPFLDKLATELGESVKLSVIDEDGILVLATSQGRREYALTVAPGQRMPIHAGAASKLLLAHLPPEAIDYWLSTPLTVYTNRTITDPKRLRSELARIRRQGWAQDKGENAPSIQAFAAPVYDRRGKVVAALSIPFLAGTEPSRMEELRMAAIETARAISEAMPASNREPREALG</sequence>
<evidence type="ECO:0000313" key="6">
    <source>
        <dbReference type="EMBL" id="MCT8990444.1"/>
    </source>
</evidence>
<dbReference type="InterPro" id="IPR005471">
    <property type="entry name" value="Tscrpt_reg_IclR_N"/>
</dbReference>
<dbReference type="EMBL" id="JAODNV010000009">
    <property type="protein sequence ID" value="MCT8990444.1"/>
    <property type="molecule type" value="Genomic_DNA"/>
</dbReference>
<dbReference type="InterPro" id="IPR029016">
    <property type="entry name" value="GAF-like_dom_sf"/>
</dbReference>